<feature type="transmembrane region" description="Helical" evidence="2">
    <location>
        <begin position="182"/>
        <end position="201"/>
    </location>
</feature>
<evidence type="ECO:0000256" key="2">
    <source>
        <dbReference type="SAM" id="Phobius"/>
    </source>
</evidence>
<keyword evidence="4" id="KW-1185">Reference proteome</keyword>
<comment type="caution">
    <text evidence="3">The sequence shown here is derived from an EMBL/GenBank/DDBJ whole genome shotgun (WGS) entry which is preliminary data.</text>
</comment>
<evidence type="ECO:0008006" key="5">
    <source>
        <dbReference type="Google" id="ProtNLM"/>
    </source>
</evidence>
<keyword evidence="2" id="KW-0812">Transmembrane</keyword>
<evidence type="ECO:0000313" key="4">
    <source>
        <dbReference type="Proteomes" id="UP000193642"/>
    </source>
</evidence>
<dbReference type="EMBL" id="MCGO01000010">
    <property type="protein sequence ID" value="ORY48871.1"/>
    <property type="molecule type" value="Genomic_DNA"/>
</dbReference>
<protein>
    <recommendedName>
        <fullName evidence="5">G-protein coupled receptors family 3 profile domain-containing protein</fullName>
    </recommendedName>
</protein>
<accession>A0A1Y2CPA3</accession>
<feature type="transmembrane region" description="Helical" evidence="2">
    <location>
        <begin position="207"/>
        <end position="225"/>
    </location>
</feature>
<dbReference type="OrthoDB" id="2128781at2759"/>
<evidence type="ECO:0000313" key="3">
    <source>
        <dbReference type="EMBL" id="ORY48871.1"/>
    </source>
</evidence>
<dbReference type="Proteomes" id="UP000193642">
    <property type="component" value="Unassembled WGS sequence"/>
</dbReference>
<feature type="region of interest" description="Disordered" evidence="1">
    <location>
        <begin position="240"/>
        <end position="269"/>
    </location>
</feature>
<feature type="transmembrane region" description="Helical" evidence="2">
    <location>
        <begin position="29"/>
        <end position="48"/>
    </location>
</feature>
<organism evidence="3 4">
    <name type="scientific">Rhizoclosmatium globosum</name>
    <dbReference type="NCBI Taxonomy" id="329046"/>
    <lineage>
        <taxon>Eukaryota</taxon>
        <taxon>Fungi</taxon>
        <taxon>Fungi incertae sedis</taxon>
        <taxon>Chytridiomycota</taxon>
        <taxon>Chytridiomycota incertae sedis</taxon>
        <taxon>Chytridiomycetes</taxon>
        <taxon>Chytridiales</taxon>
        <taxon>Chytriomycetaceae</taxon>
        <taxon>Rhizoclosmatium</taxon>
    </lineage>
</organism>
<gene>
    <name evidence="3" type="ORF">BCR33DRAFT_713985</name>
</gene>
<keyword evidence="2" id="KW-1133">Transmembrane helix</keyword>
<feature type="compositionally biased region" description="Polar residues" evidence="1">
    <location>
        <begin position="242"/>
        <end position="253"/>
    </location>
</feature>
<keyword evidence="2" id="KW-0472">Membrane</keyword>
<sequence>MGMVSFATVVMMFANNIWQLDYTPRTWVRWMIYFDALAFFIAYVGTCANDLMPECWKQNAYWLAADLVWSFKDAFKYGYIAYKALSICGIKTRWPAYATVVGSLILYWILCYQAYGFTMPNCPGQFNSQIPRVLLYLYWTVVDVVASAMILWKMSQVVANSKGANADSSVYYIIKFREEIRLLVVAFGMLAVTILSIIHAANPDFNALNIWRIVFVYVQLLLVMGSQKVVVGGGSSVNSQVASTPNNQNQSGDNKQHNTVRDSSGLRKN</sequence>
<proteinExistence type="predicted"/>
<reference evidence="3 4" key="1">
    <citation type="submission" date="2016-07" db="EMBL/GenBank/DDBJ databases">
        <title>Pervasive Adenine N6-methylation of Active Genes in Fungi.</title>
        <authorList>
            <consortium name="DOE Joint Genome Institute"/>
            <person name="Mondo S.J."/>
            <person name="Dannebaum R.O."/>
            <person name="Kuo R.C."/>
            <person name="Labutti K."/>
            <person name="Haridas S."/>
            <person name="Kuo A."/>
            <person name="Salamov A."/>
            <person name="Ahrendt S.R."/>
            <person name="Lipzen A."/>
            <person name="Sullivan W."/>
            <person name="Andreopoulos W.B."/>
            <person name="Clum A."/>
            <person name="Lindquist E."/>
            <person name="Daum C."/>
            <person name="Ramamoorthy G.K."/>
            <person name="Gryganskyi A."/>
            <person name="Culley D."/>
            <person name="Magnuson J.K."/>
            <person name="James T.Y."/>
            <person name="O'Malley M.A."/>
            <person name="Stajich J.E."/>
            <person name="Spatafora J.W."/>
            <person name="Visel A."/>
            <person name="Grigoriev I.V."/>
        </authorList>
    </citation>
    <scope>NUCLEOTIDE SEQUENCE [LARGE SCALE GENOMIC DNA]</scope>
    <source>
        <strain evidence="3 4">JEL800</strain>
    </source>
</reference>
<evidence type="ECO:0000256" key="1">
    <source>
        <dbReference type="SAM" id="MobiDB-lite"/>
    </source>
</evidence>
<feature type="transmembrane region" description="Helical" evidence="2">
    <location>
        <begin position="94"/>
        <end position="115"/>
    </location>
</feature>
<name>A0A1Y2CPA3_9FUNG</name>
<feature type="transmembrane region" description="Helical" evidence="2">
    <location>
        <begin position="135"/>
        <end position="152"/>
    </location>
</feature>
<dbReference type="AlphaFoldDB" id="A0A1Y2CPA3"/>